<dbReference type="CDD" id="cd17574">
    <property type="entry name" value="REC_OmpR"/>
    <property type="match status" value="1"/>
</dbReference>
<keyword evidence="9" id="KW-1185">Reference proteome</keyword>
<dbReference type="AlphaFoldDB" id="A0A1M5G3A4"/>
<keyword evidence="4" id="KW-0804">Transcription</keyword>
<dbReference type="SUPFAM" id="SSF52172">
    <property type="entry name" value="CheY-like"/>
    <property type="match status" value="1"/>
</dbReference>
<dbReference type="EMBL" id="FQUO01000015">
    <property type="protein sequence ID" value="SHF98290.1"/>
    <property type="molecule type" value="Genomic_DNA"/>
</dbReference>
<dbReference type="Pfam" id="PF12833">
    <property type="entry name" value="HTH_18"/>
    <property type="match status" value="1"/>
</dbReference>
<proteinExistence type="predicted"/>
<dbReference type="SUPFAM" id="SSF46689">
    <property type="entry name" value="Homeodomain-like"/>
    <property type="match status" value="1"/>
</dbReference>
<evidence type="ECO:0000256" key="3">
    <source>
        <dbReference type="ARBA" id="ARBA00023125"/>
    </source>
</evidence>
<dbReference type="PANTHER" id="PTHR43547:SF2">
    <property type="entry name" value="HYBRID SIGNAL TRANSDUCTION HISTIDINE KINASE C"/>
    <property type="match status" value="1"/>
</dbReference>
<evidence type="ECO:0000313" key="8">
    <source>
        <dbReference type="EMBL" id="SHF98290.1"/>
    </source>
</evidence>
<keyword evidence="3 8" id="KW-0238">DNA-binding</keyword>
<dbReference type="SMART" id="SM00448">
    <property type="entry name" value="REC"/>
    <property type="match status" value="1"/>
</dbReference>
<dbReference type="Pfam" id="PF00072">
    <property type="entry name" value="Response_reg"/>
    <property type="match status" value="1"/>
</dbReference>
<evidence type="ECO:0000259" key="7">
    <source>
        <dbReference type="PROSITE" id="PS50110"/>
    </source>
</evidence>
<dbReference type="GO" id="GO:0043565">
    <property type="term" value="F:sequence-specific DNA binding"/>
    <property type="evidence" value="ECO:0007669"/>
    <property type="project" value="InterPro"/>
</dbReference>
<dbReference type="InterPro" id="IPR011006">
    <property type="entry name" value="CheY-like_superfamily"/>
</dbReference>
<name>A0A1M5G3A4_9BACT</name>
<evidence type="ECO:0000313" key="9">
    <source>
        <dbReference type="Proteomes" id="UP000184368"/>
    </source>
</evidence>
<accession>A0A1M5G3A4</accession>
<organism evidence="8 9">
    <name type="scientific">Cnuella takakiae</name>
    <dbReference type="NCBI Taxonomy" id="1302690"/>
    <lineage>
        <taxon>Bacteria</taxon>
        <taxon>Pseudomonadati</taxon>
        <taxon>Bacteroidota</taxon>
        <taxon>Chitinophagia</taxon>
        <taxon>Chitinophagales</taxon>
        <taxon>Chitinophagaceae</taxon>
        <taxon>Cnuella</taxon>
    </lineage>
</organism>
<feature type="modified residue" description="4-aspartylphosphate" evidence="5">
    <location>
        <position position="52"/>
    </location>
</feature>
<feature type="domain" description="Response regulatory" evidence="7">
    <location>
        <begin position="4"/>
        <end position="119"/>
    </location>
</feature>
<dbReference type="RefSeq" id="WP_073046049.1">
    <property type="nucleotide sequence ID" value="NZ_FQUO01000015.1"/>
</dbReference>
<dbReference type="InterPro" id="IPR020449">
    <property type="entry name" value="Tscrpt_reg_AraC-type_HTH"/>
</dbReference>
<dbReference type="SMART" id="SM00342">
    <property type="entry name" value="HTH_ARAC"/>
    <property type="match status" value="1"/>
</dbReference>
<dbReference type="InterPro" id="IPR009057">
    <property type="entry name" value="Homeodomain-like_sf"/>
</dbReference>
<dbReference type="Gene3D" id="3.40.50.2300">
    <property type="match status" value="1"/>
</dbReference>
<evidence type="ECO:0000256" key="4">
    <source>
        <dbReference type="ARBA" id="ARBA00023163"/>
    </source>
</evidence>
<keyword evidence="1 5" id="KW-0597">Phosphoprotein</keyword>
<protein>
    <submittedName>
        <fullName evidence="8">DNA-binding response regulator, OmpR family, contains REC and winged-helix (WHTH) domain</fullName>
    </submittedName>
</protein>
<keyword evidence="2" id="KW-0805">Transcription regulation</keyword>
<dbReference type="STRING" id="1302690.BUE76_10745"/>
<evidence type="ECO:0000256" key="5">
    <source>
        <dbReference type="PROSITE-ProRule" id="PRU00169"/>
    </source>
</evidence>
<dbReference type="Gene3D" id="1.10.10.60">
    <property type="entry name" value="Homeodomain-like"/>
    <property type="match status" value="1"/>
</dbReference>
<evidence type="ECO:0000256" key="1">
    <source>
        <dbReference type="ARBA" id="ARBA00022553"/>
    </source>
</evidence>
<dbReference type="InterPro" id="IPR001789">
    <property type="entry name" value="Sig_transdc_resp-reg_receiver"/>
</dbReference>
<evidence type="ECO:0000259" key="6">
    <source>
        <dbReference type="PROSITE" id="PS01124"/>
    </source>
</evidence>
<dbReference type="PANTHER" id="PTHR43547">
    <property type="entry name" value="TWO-COMPONENT HISTIDINE KINASE"/>
    <property type="match status" value="1"/>
</dbReference>
<dbReference type="GO" id="GO:0003700">
    <property type="term" value="F:DNA-binding transcription factor activity"/>
    <property type="evidence" value="ECO:0007669"/>
    <property type="project" value="InterPro"/>
</dbReference>
<dbReference type="GO" id="GO:0000155">
    <property type="term" value="F:phosphorelay sensor kinase activity"/>
    <property type="evidence" value="ECO:0007669"/>
    <property type="project" value="TreeGrafter"/>
</dbReference>
<dbReference type="PRINTS" id="PR00032">
    <property type="entry name" value="HTHARAC"/>
</dbReference>
<dbReference type="OrthoDB" id="9809670at2"/>
<dbReference type="InterPro" id="IPR018060">
    <property type="entry name" value="HTH_AraC"/>
</dbReference>
<dbReference type="InterPro" id="IPR018062">
    <property type="entry name" value="HTH_AraC-typ_CS"/>
</dbReference>
<dbReference type="Proteomes" id="UP000184368">
    <property type="component" value="Unassembled WGS sequence"/>
</dbReference>
<dbReference type="PROSITE" id="PS00041">
    <property type="entry name" value="HTH_ARAC_FAMILY_1"/>
    <property type="match status" value="1"/>
</dbReference>
<sequence>MKPSLLLVDDNEEILAFLEEELSEQYTVYGCTSGASALNLLAAHSVQLVISDVMMEGMDGFELCRRLKTDKAYSHLPVVLLTAKNSLQAKIEGLELGADAYIEKPFSPAYLQAQVASLLRNRSQLQVYFANSPLAHIGTMAHSRSEAQFLEALNEGIQSRMSDPDFDVEHLAKLMNMSRPTLYRKIKEVSSMTPSELINLTRLKKAAQLMGDGNLKLYEISYQVGFHSQNNFCRNFLKQFGMTPSQFMGQVRGVVE</sequence>
<feature type="domain" description="HTH araC/xylS-type" evidence="6">
    <location>
        <begin position="151"/>
        <end position="250"/>
    </location>
</feature>
<reference evidence="8 9" key="1">
    <citation type="submission" date="2016-11" db="EMBL/GenBank/DDBJ databases">
        <authorList>
            <person name="Jaros S."/>
            <person name="Januszkiewicz K."/>
            <person name="Wedrychowicz H."/>
        </authorList>
    </citation>
    <scope>NUCLEOTIDE SEQUENCE [LARGE SCALE GENOMIC DNA]</scope>
    <source>
        <strain evidence="8 9">DSM 26897</strain>
    </source>
</reference>
<evidence type="ECO:0000256" key="2">
    <source>
        <dbReference type="ARBA" id="ARBA00023015"/>
    </source>
</evidence>
<dbReference type="PROSITE" id="PS01124">
    <property type="entry name" value="HTH_ARAC_FAMILY_2"/>
    <property type="match status" value="1"/>
</dbReference>
<dbReference type="PROSITE" id="PS50110">
    <property type="entry name" value="RESPONSE_REGULATORY"/>
    <property type="match status" value="1"/>
</dbReference>
<gene>
    <name evidence="8" type="ORF">SAMN05444008_11586</name>
</gene>